<gene>
    <name evidence="8" type="ORF">MERR_LOCUS12330</name>
</gene>
<dbReference type="Pfam" id="PF13359">
    <property type="entry name" value="DDE_Tnp_4"/>
    <property type="match status" value="1"/>
</dbReference>
<dbReference type="GO" id="GO:0046872">
    <property type="term" value="F:metal ion binding"/>
    <property type="evidence" value="ECO:0007669"/>
    <property type="project" value="UniProtKB-KW"/>
</dbReference>
<feature type="region of interest" description="Disordered" evidence="5">
    <location>
        <begin position="646"/>
        <end position="674"/>
    </location>
</feature>
<evidence type="ECO:0000256" key="3">
    <source>
        <dbReference type="ARBA" id="ARBA00022723"/>
    </source>
</evidence>
<dbReference type="Pfam" id="PF00443">
    <property type="entry name" value="UCH"/>
    <property type="match status" value="1"/>
</dbReference>
<comment type="cofactor">
    <cofactor evidence="1">
        <name>a divalent metal cation</name>
        <dbReference type="ChEBI" id="CHEBI:60240"/>
    </cofactor>
</comment>
<keyword evidence="9" id="KW-1185">Reference proteome</keyword>
<dbReference type="InterPro" id="IPR027806">
    <property type="entry name" value="HARBI1_dom"/>
</dbReference>
<organism evidence="8 9">
    <name type="scientific">Microthlaspi erraticum</name>
    <dbReference type="NCBI Taxonomy" id="1685480"/>
    <lineage>
        <taxon>Eukaryota</taxon>
        <taxon>Viridiplantae</taxon>
        <taxon>Streptophyta</taxon>
        <taxon>Embryophyta</taxon>
        <taxon>Tracheophyta</taxon>
        <taxon>Spermatophyta</taxon>
        <taxon>Magnoliopsida</taxon>
        <taxon>eudicotyledons</taxon>
        <taxon>Gunneridae</taxon>
        <taxon>Pentapetalae</taxon>
        <taxon>rosids</taxon>
        <taxon>malvids</taxon>
        <taxon>Brassicales</taxon>
        <taxon>Brassicaceae</taxon>
        <taxon>Coluteocarpeae</taxon>
        <taxon>Microthlaspi</taxon>
    </lineage>
</organism>
<comment type="similarity">
    <text evidence="2">Belongs to the peptidase C19 family.</text>
</comment>
<evidence type="ECO:0000259" key="6">
    <source>
        <dbReference type="PROSITE" id="PS50235"/>
    </source>
</evidence>
<dbReference type="PANTHER" id="PTHR21646:SF46">
    <property type="entry name" value="UBIQUITIN CARBOXYL-TERMINAL HYDROLASE"/>
    <property type="match status" value="1"/>
</dbReference>
<feature type="domain" description="DUSP" evidence="7">
    <location>
        <begin position="20"/>
        <end position="135"/>
    </location>
</feature>
<dbReference type="PROSITE" id="PS00973">
    <property type="entry name" value="USP_2"/>
    <property type="match status" value="1"/>
</dbReference>
<evidence type="ECO:0000259" key="7">
    <source>
        <dbReference type="PROSITE" id="PS51283"/>
    </source>
</evidence>
<protein>
    <submittedName>
        <fullName evidence="8">Uncharacterized protein</fullName>
    </submittedName>
</protein>
<dbReference type="PROSITE" id="PS50235">
    <property type="entry name" value="USP_3"/>
    <property type="match status" value="1"/>
</dbReference>
<evidence type="ECO:0000313" key="9">
    <source>
        <dbReference type="Proteomes" id="UP000467841"/>
    </source>
</evidence>
<dbReference type="Pfam" id="PF06337">
    <property type="entry name" value="DUSP"/>
    <property type="match status" value="1"/>
</dbReference>
<dbReference type="InterPro" id="IPR050185">
    <property type="entry name" value="Ub_carboxyl-term_hydrolase"/>
</dbReference>
<feature type="region of interest" description="Disordered" evidence="5">
    <location>
        <begin position="1241"/>
        <end position="1275"/>
    </location>
</feature>
<evidence type="ECO:0000256" key="4">
    <source>
        <dbReference type="ARBA" id="ARBA00037450"/>
    </source>
</evidence>
<dbReference type="InterPro" id="IPR035927">
    <property type="entry name" value="DUSP-like_sf"/>
</dbReference>
<dbReference type="SMART" id="SM00695">
    <property type="entry name" value="DUSP"/>
    <property type="match status" value="1"/>
</dbReference>
<dbReference type="InterPro" id="IPR018200">
    <property type="entry name" value="USP_CS"/>
</dbReference>
<dbReference type="EMBL" id="CACVBM020000976">
    <property type="protein sequence ID" value="CAA7025095.1"/>
    <property type="molecule type" value="Genomic_DNA"/>
</dbReference>
<comment type="function">
    <text evidence="4">Recognizes and hydrolyzes the peptide bond at the C-terminal Gly of ubiquitin. Involved in the processing of poly-ubiquitin precursors as well as that of ubiquitinated proteins.</text>
</comment>
<evidence type="ECO:0000256" key="2">
    <source>
        <dbReference type="ARBA" id="ARBA00009085"/>
    </source>
</evidence>
<dbReference type="OrthoDB" id="292964at2759"/>
<proteinExistence type="inferred from homology"/>
<feature type="compositionally biased region" description="Basic and acidic residues" evidence="5">
    <location>
        <begin position="1245"/>
        <end position="1260"/>
    </location>
</feature>
<feature type="region of interest" description="Disordered" evidence="5">
    <location>
        <begin position="64"/>
        <end position="94"/>
    </location>
</feature>
<dbReference type="Gene3D" id="3.10.20.90">
    <property type="entry name" value="Phosphatidylinositol 3-kinase Catalytic Subunit, Chain A, domain 1"/>
    <property type="match status" value="1"/>
</dbReference>
<evidence type="ECO:0000313" key="8">
    <source>
        <dbReference type="EMBL" id="CAA7025095.1"/>
    </source>
</evidence>
<dbReference type="PANTHER" id="PTHR21646">
    <property type="entry name" value="UBIQUITIN CARBOXYL-TERMINAL HYDROLASE"/>
    <property type="match status" value="1"/>
</dbReference>
<dbReference type="PROSITE" id="PS00972">
    <property type="entry name" value="USP_1"/>
    <property type="match status" value="1"/>
</dbReference>
<dbReference type="SUPFAM" id="SSF54001">
    <property type="entry name" value="Cysteine proteinases"/>
    <property type="match status" value="1"/>
</dbReference>
<dbReference type="Gene3D" id="3.30.2230.10">
    <property type="entry name" value="DUSP-like"/>
    <property type="match status" value="1"/>
</dbReference>
<dbReference type="PROSITE" id="PS51283">
    <property type="entry name" value="DUSP"/>
    <property type="match status" value="1"/>
</dbReference>
<reference evidence="8" key="1">
    <citation type="submission" date="2020-01" db="EMBL/GenBank/DDBJ databases">
        <authorList>
            <person name="Mishra B."/>
        </authorList>
    </citation>
    <scope>NUCLEOTIDE SEQUENCE [LARGE SCALE GENOMIC DNA]</scope>
</reference>
<evidence type="ECO:0000256" key="1">
    <source>
        <dbReference type="ARBA" id="ARBA00001968"/>
    </source>
</evidence>
<dbReference type="InterPro" id="IPR006615">
    <property type="entry name" value="Pept_C19_DUSP"/>
</dbReference>
<dbReference type="GO" id="GO:0004843">
    <property type="term" value="F:cysteine-type deubiquitinase activity"/>
    <property type="evidence" value="ECO:0007669"/>
    <property type="project" value="InterPro"/>
</dbReference>
<dbReference type="Gene3D" id="3.90.70.10">
    <property type="entry name" value="Cysteine proteinases"/>
    <property type="match status" value="2"/>
</dbReference>
<dbReference type="SUPFAM" id="SSF143791">
    <property type="entry name" value="DUSP-like"/>
    <property type="match status" value="1"/>
</dbReference>
<dbReference type="Proteomes" id="UP000467841">
    <property type="component" value="Unassembled WGS sequence"/>
</dbReference>
<name>A0A6D2IA20_9BRAS</name>
<evidence type="ECO:0000256" key="5">
    <source>
        <dbReference type="SAM" id="MobiDB-lite"/>
    </source>
</evidence>
<keyword evidence="3" id="KW-0479">Metal-binding</keyword>
<comment type="caution">
    <text evidence="8">The sequence shown here is derived from an EMBL/GenBank/DDBJ whole genome shotgun (WGS) entry which is preliminary data.</text>
</comment>
<feature type="domain" description="USP" evidence="6">
    <location>
        <begin position="304"/>
        <end position="891"/>
    </location>
</feature>
<dbReference type="GO" id="GO:0016579">
    <property type="term" value="P:protein deubiquitination"/>
    <property type="evidence" value="ECO:0007669"/>
    <property type="project" value="InterPro"/>
</dbReference>
<sequence length="1301" mass="144833">MTIPNSADFMVENGVIDFPSTPEEERRVVSDLTTESEDNLKEGNLYFVISKRWYTSWQKYVEQPTNECSSGEPSEAPRPGPIENHDIIESGNDTSDPQLRRLLVEGEDYVLVPEEVWKRLVEWYGGGPPIPRKLICQGFYSRSYSVEVYPLCLMLTDGRDESITAIRLGKQASIRELYEKVCAMTGVPQEKVHIWDYYGKRKGGFLDPSSNNSLEESSLHMDQDILLEVDGSSSSQYATSSAGNELALVPLEPSRSRVTIAGGPTLSNGHSTTSKFSLFPRINSEDDGSDSLNNLGKGEKGGLAGLSNLGNTCFMNSALQCLAHTPPIVEYFLQDYTEDLNRDNPLGMSGELAIAFGELLKRLWSSGRNAVAPRAFKTKLARFAPQFSGYNQHDSQELLAFLLDGLHEDLNKVKRKPYIELKDSDSRPDDEVAEELWNYHKARNDSVIVNVCQGQYKSTLVCPVCGKISITFDPFMYLSLPLPSTLTRPMTVTVFYCDGSRLPMPYTVTVPKHGSCRDLITALGTACCLTDDETLLLAEVYDHKVFRYFETPLESLSVIKDDEHIVAYRLNKMQKGSGKAKLEILHGGQERAVLESVKGKDVKLFGTPFVTYVNAEPLSGTDIDAIISGFLSPLHRVQASSKIHNGVENGHLPDAAADETSGSISSPDTEIEDASDRELSFRIFLTDDRGLNFKPLHSESSVSTGTVTRVLVEWNEAEHAKYDSSYLNDLPEVHKTSFSAKKTRQEAISLFSCLEAFLAEEPLGPDDMWFCPGCKEHRQANKKLDLWKLPDILVFHLKRFTYSRYLKNKIDTFVNFPIHDLDLSKYVKNENGQSYLYELYAVSNHYGGLGGGHYTAYAKLIKAGDSVRLESSASAMVAGAGNSYLIGKSAASVPDKHCVNDQLIRRLSSAAAVTRSFLNSNDLFLPPSQHLRLESLVSSLPIAPSPSSTSTSTWFHRFLTSAVEDDDPRWHLCFKMSRPTFFHLLSILSSSDSPSLPPSSLAATIFRLAHNAPYKSLLLRFGFDSVADASRAFFTVCKLINDKLGRLDDPKPDFSPRLLPNCCGVLGFGRFKVDGKLLGSKGSLIVQAIVDSGGRFSDISAGWPSTMKPETIFRQSKLFSAAESESESRCFLDGAPCELGKGISVAPYVLGDSRLPLLPWLMTPYDSSSLDEEEDSFETSRREFNNVVRSALKTVEVAFDKVRARWRILDRKWKPETIEFLPFVVTTCCLLHNFLVNSGDDGELPEERVNDGVAGEMRKDEEEEDEEEETKSYEGEAFIESRRIRDAIAENLSRDSSTKMN</sequence>
<accession>A0A6D2IA20</accession>
<dbReference type="InterPro" id="IPR028889">
    <property type="entry name" value="USP"/>
</dbReference>
<dbReference type="InterPro" id="IPR001394">
    <property type="entry name" value="Peptidase_C19_UCH"/>
</dbReference>
<dbReference type="InterPro" id="IPR038765">
    <property type="entry name" value="Papain-like_cys_pep_sf"/>
</dbReference>